<accession>A0A2P2N5Y9</accession>
<reference evidence="1" key="1">
    <citation type="submission" date="2018-02" db="EMBL/GenBank/DDBJ databases">
        <title>Rhizophora mucronata_Transcriptome.</title>
        <authorList>
            <person name="Meera S.P."/>
            <person name="Sreeshan A."/>
            <person name="Augustine A."/>
        </authorList>
    </citation>
    <scope>NUCLEOTIDE SEQUENCE</scope>
    <source>
        <tissue evidence="1">Leaf</tissue>
    </source>
</reference>
<dbReference type="AlphaFoldDB" id="A0A2P2N5Y9"/>
<evidence type="ECO:0000313" key="1">
    <source>
        <dbReference type="EMBL" id="MBX37919.1"/>
    </source>
</evidence>
<protein>
    <submittedName>
        <fullName evidence="1">Uncharacterized protein</fullName>
    </submittedName>
</protein>
<organism evidence="1">
    <name type="scientific">Rhizophora mucronata</name>
    <name type="common">Asiatic mangrove</name>
    <dbReference type="NCBI Taxonomy" id="61149"/>
    <lineage>
        <taxon>Eukaryota</taxon>
        <taxon>Viridiplantae</taxon>
        <taxon>Streptophyta</taxon>
        <taxon>Embryophyta</taxon>
        <taxon>Tracheophyta</taxon>
        <taxon>Spermatophyta</taxon>
        <taxon>Magnoliopsida</taxon>
        <taxon>eudicotyledons</taxon>
        <taxon>Gunneridae</taxon>
        <taxon>Pentapetalae</taxon>
        <taxon>rosids</taxon>
        <taxon>fabids</taxon>
        <taxon>Malpighiales</taxon>
        <taxon>Rhizophoraceae</taxon>
        <taxon>Rhizophora</taxon>
    </lineage>
</organism>
<dbReference type="EMBL" id="GGEC01057435">
    <property type="protein sequence ID" value="MBX37919.1"/>
    <property type="molecule type" value="Transcribed_RNA"/>
</dbReference>
<sequence length="34" mass="3849">MNIKSVLLSVLNCQQPSILRSNQALFSPILYLDE</sequence>
<name>A0A2P2N5Y9_RHIMU</name>
<proteinExistence type="predicted"/>